<organism evidence="6 7">
    <name type="scientific">Malassezia sympodialis (strain ATCC 42132)</name>
    <name type="common">Atopic eczema-associated yeast</name>
    <dbReference type="NCBI Taxonomy" id="1230383"/>
    <lineage>
        <taxon>Eukaryota</taxon>
        <taxon>Fungi</taxon>
        <taxon>Dikarya</taxon>
        <taxon>Basidiomycota</taxon>
        <taxon>Ustilaginomycotina</taxon>
        <taxon>Malasseziomycetes</taxon>
        <taxon>Malasseziales</taxon>
        <taxon>Malasseziaceae</taxon>
        <taxon>Malassezia</taxon>
    </lineage>
</organism>
<dbReference type="GO" id="GO:0038203">
    <property type="term" value="P:TORC2 signaling"/>
    <property type="evidence" value="ECO:0007669"/>
    <property type="project" value="TreeGrafter"/>
</dbReference>
<feature type="domain" description="Rapamycin-insensitive companion of mTOR middle" evidence="3">
    <location>
        <begin position="563"/>
        <end position="785"/>
    </location>
</feature>
<dbReference type="Gene3D" id="1.25.10.10">
    <property type="entry name" value="Leucine-rich Repeat Variant"/>
    <property type="match status" value="1"/>
</dbReference>
<accession>A0A1M8A060</accession>
<sequence length="1218" mass="135672">MDGLGTELTELSARLELESRIRDGARNMLQILEGKQGSEDLRSQIQRELDMAEEQMNSLHDRRMHLQTLMQMTSTSGQYLRPRAIRAFHGLEDLNTPSMEGLTSSSPSHLMLPESHAFPMPEVSTLSKSQKDSQALARAMAVILERWMTGDIRMLAFEWADVLNVASSLFQASPDLKDIMDTRVLMLGALHGMSQGTSSAVRGYAFRLLRYILCTDLLPHLSVHSASISLFLSRALSQEERYSFEREQALKLLRALMACHRYAPSYARALLSEGCVRSLTAVAWEPEDALYHASVETLAELAVQNTALVARSSGFSPLWYAVCEALPDLAVPLVTNLLTLLDRPATRRYISPGTDLEAVLAGFSTVPMPKTDIHIQRLQTTGHIMTLLLRSWAGLFYLCQRDCGALKTLVATLRVQDEDVLHYALGTIDSLVQLVDSSQLEADRLHQAPYLSTGLLREQYVALVLGLLFDVGLIDALVSIVQHSLTARDYASDILARILRFSNRALPDESTEMHALPELLNHLCLPGEPLAMVDAAGAMHAIDDASARYETSRKRTMVGTVFWDESYFRALIRDSMVVATKDFSTWNTALIEELLDGPLHEPRRFEEALNNTKLVRRLMSFYLPSNQRYAALPQNEAGRRWTKMGVKLVRLLLRHSEGVRLLAEDRFLLELREAFEQLAQMPMEALFSSTNLKRTMTSGYFDLLGALSEQSQGLELLAHARLFSTWMKLCDLDSDASSRVLEALVNKLDMTGPSYTRVFLERSLTKAPVTVRRAATERVAHALWIDGETQSWAMSLLLAQLHDVAQSVRALARVRLQAACHHPAMAQCAMRQGPPTDLLVSEDTLALQCLAVPLGFQTMLRHGLLVSLTELWQRQEHMAYVGRVEQVVAPEQSQGSLASPLPPHLYGQLACTEPGCQYLQELHVLPEWVSLLQRDQREAYDSHILHQVKAALWACGHIGASDLGVSLLEDHGLLDALVAAGSSPVVSVRGTSFYACGLVSQSVRGREALATRHWTMRGLCLPVNRRAFVCLNEPQTFVSDAFASRLVPAEDKSESDAAMLLAKLGNGVVAGQARRALVRMHEQDPALFQRVSLLARALHLMDHFPMRLAARRTIWALMADCDISLETVTALRRWRSAHVAVAPAVPTRRAPRSQPSQTSRLNKNHLYDVPEFRRFQGGTDARPMPLYSRPAKDAAPPQGAVMGSASRHEWPLQMRGFV</sequence>
<dbReference type="Pfam" id="PF14666">
    <property type="entry name" value="RICTOR_M"/>
    <property type="match status" value="1"/>
</dbReference>
<feature type="coiled-coil region" evidence="2">
    <location>
        <begin position="35"/>
        <end position="69"/>
    </location>
</feature>
<feature type="domain" description="Rapamycin-insensitive companion of mTOR N-terminal" evidence="4">
    <location>
        <begin position="160"/>
        <end position="507"/>
    </location>
</feature>
<name>A0A1M8A060_MALS4</name>
<dbReference type="VEuPathDB" id="FungiDB:MSYG_0154"/>
<dbReference type="SMART" id="SM01308">
    <property type="entry name" value="RICTOR_N"/>
    <property type="match status" value="1"/>
</dbReference>
<dbReference type="EMBL" id="LT671821">
    <property type="protein sequence ID" value="SHO75821.1"/>
    <property type="molecule type" value="Genomic_DNA"/>
</dbReference>
<dbReference type="SUPFAM" id="SSF46585">
    <property type="entry name" value="HR1 repeat"/>
    <property type="match status" value="1"/>
</dbReference>
<feature type="domain" description="Rapamycin-insensitive companion of mTOR" evidence="5">
    <location>
        <begin position="945"/>
        <end position="1016"/>
    </location>
</feature>
<dbReference type="Proteomes" id="UP000186303">
    <property type="component" value="Chromosome 1"/>
</dbReference>
<dbReference type="Pfam" id="PF14668">
    <property type="entry name" value="RICTOR_V"/>
    <property type="match status" value="1"/>
</dbReference>
<dbReference type="InterPro" id="IPR029452">
    <property type="entry name" value="RICTOR_V"/>
</dbReference>
<dbReference type="InterPro" id="IPR036274">
    <property type="entry name" value="HR1_rpt_sf"/>
</dbReference>
<dbReference type="InterPro" id="IPR029453">
    <property type="entry name" value="Rictor_IV"/>
</dbReference>
<dbReference type="InterPro" id="IPR011989">
    <property type="entry name" value="ARM-like"/>
</dbReference>
<dbReference type="STRING" id="1230383.A0A1M8A060"/>
<dbReference type="Pfam" id="PF14664">
    <property type="entry name" value="RICTOR_N"/>
    <property type="match status" value="1"/>
</dbReference>
<evidence type="ECO:0000256" key="1">
    <source>
        <dbReference type="ARBA" id="ARBA00008878"/>
    </source>
</evidence>
<dbReference type="PANTHER" id="PTHR13298:SF11">
    <property type="entry name" value="RAPAMYCIN-INSENSITIVE COMPANION OF MTOR"/>
    <property type="match status" value="1"/>
</dbReference>
<proteinExistence type="inferred from homology"/>
<keyword evidence="2" id="KW-0175">Coiled coil</keyword>
<evidence type="ECO:0000256" key="2">
    <source>
        <dbReference type="SAM" id="Coils"/>
    </source>
</evidence>
<evidence type="ECO:0000313" key="7">
    <source>
        <dbReference type="Proteomes" id="UP000186303"/>
    </source>
</evidence>
<protein>
    <submittedName>
        <fullName evidence="6">Similar to S.cerevisiae protein TSC11 (Subunit of TORC2 (Tor2p-Lst8p-Avo1-Avo2-Tsc11p-Bit61p))</fullName>
    </submittedName>
</protein>
<gene>
    <name evidence="6" type="ORF">MSYG_0154</name>
</gene>
<dbReference type="OMA" id="PEWYQTF"/>
<evidence type="ECO:0000259" key="5">
    <source>
        <dbReference type="SMART" id="SM01310"/>
    </source>
</evidence>
<evidence type="ECO:0000259" key="4">
    <source>
        <dbReference type="SMART" id="SM01308"/>
    </source>
</evidence>
<dbReference type="InterPro" id="IPR028267">
    <property type="entry name" value="Pianissimo_N"/>
</dbReference>
<dbReference type="AlphaFoldDB" id="A0A1M8A060"/>
<dbReference type="GO" id="GO:0031932">
    <property type="term" value="C:TORC2 complex"/>
    <property type="evidence" value="ECO:0007669"/>
    <property type="project" value="InterPro"/>
</dbReference>
<reference evidence="7" key="1">
    <citation type="journal article" date="2017" name="Nucleic Acids Res.">
        <title>Proteogenomics produces comprehensive and highly accurate protein-coding gene annotation in a complete genome assembly of Malassezia sympodialis.</title>
        <authorList>
            <person name="Zhu Y."/>
            <person name="Engstroem P.G."/>
            <person name="Tellgren-Roth C."/>
            <person name="Baudo C.D."/>
            <person name="Kennell J.C."/>
            <person name="Sun S."/>
            <person name="Billmyre R.B."/>
            <person name="Schroeder M.S."/>
            <person name="Andersson A."/>
            <person name="Holm T."/>
            <person name="Sigurgeirsson B."/>
            <person name="Wu G."/>
            <person name="Sankaranarayanan S.R."/>
            <person name="Siddharthan R."/>
            <person name="Sanyal K."/>
            <person name="Lundeberg J."/>
            <person name="Nystedt B."/>
            <person name="Boekhout T."/>
            <person name="Dawson T.L. Jr."/>
            <person name="Heitman J."/>
            <person name="Scheynius A."/>
            <person name="Lehtioe J."/>
        </authorList>
    </citation>
    <scope>NUCLEOTIDE SEQUENCE [LARGE SCALE GENOMIC DNA]</scope>
    <source>
        <strain evidence="7">ATCC 42132</strain>
    </source>
</reference>
<dbReference type="SUPFAM" id="SSF48371">
    <property type="entry name" value="ARM repeat"/>
    <property type="match status" value="1"/>
</dbReference>
<evidence type="ECO:0000259" key="3">
    <source>
        <dbReference type="SMART" id="SM01307"/>
    </source>
</evidence>
<keyword evidence="7" id="KW-1185">Reference proteome</keyword>
<dbReference type="InterPro" id="IPR028268">
    <property type="entry name" value="Pianissimo_fam"/>
</dbReference>
<dbReference type="InterPro" id="IPR016024">
    <property type="entry name" value="ARM-type_fold"/>
</dbReference>
<dbReference type="Pfam" id="PF14663">
    <property type="entry name" value="RasGEF_N_2"/>
    <property type="match status" value="1"/>
</dbReference>
<dbReference type="InterPro" id="IPR029451">
    <property type="entry name" value="RICTOR_M"/>
</dbReference>
<evidence type="ECO:0000313" key="6">
    <source>
        <dbReference type="EMBL" id="SHO75821.1"/>
    </source>
</evidence>
<comment type="similarity">
    <text evidence="1">Belongs to the RICTOR family.</text>
</comment>
<dbReference type="PANTHER" id="PTHR13298">
    <property type="entry name" value="CYTOSOLIC REGULATOR PIANISSIMO"/>
    <property type="match status" value="1"/>
</dbReference>
<dbReference type="OrthoDB" id="271111at2759"/>
<dbReference type="SMART" id="SM01310">
    <property type="entry name" value="RICTOR_V"/>
    <property type="match status" value="1"/>
</dbReference>
<dbReference type="SMART" id="SM01307">
    <property type="entry name" value="RICTOR_M"/>
    <property type="match status" value="1"/>
</dbReference>